<dbReference type="AlphaFoldDB" id="A0AAD9P4N3"/>
<protein>
    <submittedName>
        <fullName evidence="1">Uncharacterized protein</fullName>
    </submittedName>
</protein>
<evidence type="ECO:0000313" key="2">
    <source>
        <dbReference type="Proteomes" id="UP001209878"/>
    </source>
</evidence>
<gene>
    <name evidence="1" type="ORF">NP493_144g05015</name>
</gene>
<dbReference type="EMBL" id="JAODUO010000144">
    <property type="protein sequence ID" value="KAK2188099.1"/>
    <property type="molecule type" value="Genomic_DNA"/>
</dbReference>
<comment type="caution">
    <text evidence="1">The sequence shown here is derived from an EMBL/GenBank/DDBJ whole genome shotgun (WGS) entry which is preliminary data.</text>
</comment>
<evidence type="ECO:0000313" key="1">
    <source>
        <dbReference type="EMBL" id="KAK2188099.1"/>
    </source>
</evidence>
<proteinExistence type="predicted"/>
<sequence length="78" mass="8810">MNLYAITGSVHITRSSQSEQPLTNLHESIPEDTATYTTDDTHVYYNNGQIVTPPDDEHVYYNYQSGARGAKDFTKHCT</sequence>
<reference evidence="1" key="1">
    <citation type="journal article" date="2023" name="Mol. Biol. Evol.">
        <title>Third-Generation Sequencing Reveals the Adaptive Role of the Epigenome in Three Deep-Sea Polychaetes.</title>
        <authorList>
            <person name="Perez M."/>
            <person name="Aroh O."/>
            <person name="Sun Y."/>
            <person name="Lan Y."/>
            <person name="Juniper S.K."/>
            <person name="Young C.R."/>
            <person name="Angers B."/>
            <person name="Qian P.Y."/>
        </authorList>
    </citation>
    <scope>NUCLEOTIDE SEQUENCE</scope>
    <source>
        <strain evidence="1">R07B-5</strain>
    </source>
</reference>
<organism evidence="1 2">
    <name type="scientific">Ridgeia piscesae</name>
    <name type="common">Tubeworm</name>
    <dbReference type="NCBI Taxonomy" id="27915"/>
    <lineage>
        <taxon>Eukaryota</taxon>
        <taxon>Metazoa</taxon>
        <taxon>Spiralia</taxon>
        <taxon>Lophotrochozoa</taxon>
        <taxon>Annelida</taxon>
        <taxon>Polychaeta</taxon>
        <taxon>Sedentaria</taxon>
        <taxon>Canalipalpata</taxon>
        <taxon>Sabellida</taxon>
        <taxon>Siboglinidae</taxon>
        <taxon>Ridgeia</taxon>
    </lineage>
</organism>
<keyword evidence="2" id="KW-1185">Reference proteome</keyword>
<accession>A0AAD9P4N3</accession>
<name>A0AAD9P4N3_RIDPI</name>
<dbReference type="Proteomes" id="UP001209878">
    <property type="component" value="Unassembled WGS sequence"/>
</dbReference>